<dbReference type="InterPro" id="IPR011650">
    <property type="entry name" value="Peptidase_M20_dimer"/>
</dbReference>
<protein>
    <submittedName>
        <fullName evidence="2">Aminobenzoyl-glutamate utilization protein B</fullName>
    </submittedName>
</protein>
<dbReference type="EMBL" id="JACHXK010000007">
    <property type="protein sequence ID" value="MBB3111411.1"/>
    <property type="molecule type" value="Genomic_DNA"/>
</dbReference>
<dbReference type="PANTHER" id="PTHR30575:SF0">
    <property type="entry name" value="XAA-ARG DIPEPTIDASE"/>
    <property type="match status" value="1"/>
</dbReference>
<dbReference type="GO" id="GO:0016805">
    <property type="term" value="F:dipeptidase activity"/>
    <property type="evidence" value="ECO:0007669"/>
    <property type="project" value="TreeGrafter"/>
</dbReference>
<dbReference type="FunFam" id="3.30.70.360:FF:000004">
    <property type="entry name" value="Peptidase M20 domain-containing protein 2"/>
    <property type="match status" value="1"/>
</dbReference>
<evidence type="ECO:0000313" key="3">
    <source>
        <dbReference type="Proteomes" id="UP000570361"/>
    </source>
</evidence>
<dbReference type="Gene3D" id="3.40.630.10">
    <property type="entry name" value="Zn peptidases"/>
    <property type="match status" value="1"/>
</dbReference>
<dbReference type="SUPFAM" id="SSF53187">
    <property type="entry name" value="Zn-dependent exopeptidases"/>
    <property type="match status" value="1"/>
</dbReference>
<dbReference type="RefSeq" id="WP_183601288.1">
    <property type="nucleotide sequence ID" value="NZ_JACHXK010000007.1"/>
</dbReference>
<dbReference type="CDD" id="cd05673">
    <property type="entry name" value="M20_Acy1L2_AbgB"/>
    <property type="match status" value="1"/>
</dbReference>
<dbReference type="Pfam" id="PF01546">
    <property type="entry name" value="Peptidase_M20"/>
    <property type="match status" value="1"/>
</dbReference>
<organism evidence="2 3">
    <name type="scientific">Paenibacillus phyllosphaerae</name>
    <dbReference type="NCBI Taxonomy" id="274593"/>
    <lineage>
        <taxon>Bacteria</taxon>
        <taxon>Bacillati</taxon>
        <taxon>Bacillota</taxon>
        <taxon>Bacilli</taxon>
        <taxon>Bacillales</taxon>
        <taxon>Paenibacillaceae</taxon>
        <taxon>Paenibacillus</taxon>
    </lineage>
</organism>
<dbReference type="InterPro" id="IPR017439">
    <property type="entry name" value="Amidohydrolase"/>
</dbReference>
<dbReference type="PIRSF" id="PIRSF037227">
    <property type="entry name" value="Aminobenzoyl-glu_utiliz_pB"/>
    <property type="match status" value="1"/>
</dbReference>
<accession>A0A7W5B0G1</accession>
<comment type="caution">
    <text evidence="2">The sequence shown here is derived from an EMBL/GenBank/DDBJ whole genome shotgun (WGS) entry which is preliminary data.</text>
</comment>
<keyword evidence="3" id="KW-1185">Reference proteome</keyword>
<evidence type="ECO:0000259" key="1">
    <source>
        <dbReference type="Pfam" id="PF07687"/>
    </source>
</evidence>
<proteinExistence type="predicted"/>
<gene>
    <name evidence="2" type="ORF">FHS18_003479</name>
</gene>
<dbReference type="NCBIfam" id="TIGR01891">
    <property type="entry name" value="amidohydrolases"/>
    <property type="match status" value="1"/>
</dbReference>
<sequence>MNPAIAVEISELIENKKNTFIGVSDQVWEYAEIRFEEFLSAELLCRTLEEEGFQVEREAGGLATGFIGSYGSGAPVIAILGEFDALTSLSQQAGEAAENPVVPGANGHGCGHNLLGAGSLAAAVAVKDYMQRHGLSGTVRYYGCPAEESGSGKAFMARAGLFDDVDAAFCWHPATVNAVAHLSTLANLHVQFTYKGISAHAAAAPHLGRSALDAVELMNVGSNYLREHIIDQARIHYAITNSGGLAPNVVQAEAEVDYLIRAPKASQVLELFERVKDVARGAALMTGTTMTYRIEGGASNLIPNASLERVMHGFMKELELPRYSEEDVAYAAAIFETIPAADKQSAAMQVGKEAAAMLERRPLASFVAPYQERLMVMPASSDVGDVSWNVPTAQCGTVTWAYATPLHAWQTVAQGKSSYAHQGMLLAGKTIACTAIAALTDADLIASAKAELKERLAGESYVCPIPADVNPPKKG</sequence>
<name>A0A7W5B0G1_9BACL</name>
<dbReference type="Proteomes" id="UP000570361">
    <property type="component" value="Unassembled WGS sequence"/>
</dbReference>
<dbReference type="Gene3D" id="3.30.70.360">
    <property type="match status" value="1"/>
</dbReference>
<dbReference type="SUPFAM" id="SSF55031">
    <property type="entry name" value="Bacterial exopeptidase dimerisation domain"/>
    <property type="match status" value="1"/>
</dbReference>
<dbReference type="InterPro" id="IPR002933">
    <property type="entry name" value="Peptidase_M20"/>
</dbReference>
<dbReference type="AlphaFoldDB" id="A0A7W5B0G1"/>
<dbReference type="PANTHER" id="PTHR30575">
    <property type="entry name" value="PEPTIDASE M20"/>
    <property type="match status" value="1"/>
</dbReference>
<reference evidence="2 3" key="1">
    <citation type="submission" date="2020-08" db="EMBL/GenBank/DDBJ databases">
        <title>Genomic Encyclopedia of Type Strains, Phase III (KMG-III): the genomes of soil and plant-associated and newly described type strains.</title>
        <authorList>
            <person name="Whitman W."/>
        </authorList>
    </citation>
    <scope>NUCLEOTIDE SEQUENCE [LARGE SCALE GENOMIC DNA]</scope>
    <source>
        <strain evidence="2 3">CECT 5862</strain>
    </source>
</reference>
<dbReference type="Pfam" id="PF07687">
    <property type="entry name" value="M20_dimer"/>
    <property type="match status" value="1"/>
</dbReference>
<dbReference type="InterPro" id="IPR052030">
    <property type="entry name" value="Peptidase_M20/M20A_hydrolases"/>
</dbReference>
<evidence type="ECO:0000313" key="2">
    <source>
        <dbReference type="EMBL" id="MBB3111411.1"/>
    </source>
</evidence>
<feature type="domain" description="Peptidase M20 dimerisation" evidence="1">
    <location>
        <begin position="190"/>
        <end position="280"/>
    </location>
</feature>
<dbReference type="GO" id="GO:0046657">
    <property type="term" value="P:folic acid catabolic process"/>
    <property type="evidence" value="ECO:0007669"/>
    <property type="project" value="TreeGrafter"/>
</dbReference>
<dbReference type="GO" id="GO:0071713">
    <property type="term" value="F:para-aminobenzoyl-glutamate hydrolase activity"/>
    <property type="evidence" value="ECO:0007669"/>
    <property type="project" value="TreeGrafter"/>
</dbReference>
<dbReference type="GO" id="GO:0005737">
    <property type="term" value="C:cytoplasm"/>
    <property type="evidence" value="ECO:0007669"/>
    <property type="project" value="TreeGrafter"/>
</dbReference>
<dbReference type="InterPro" id="IPR017145">
    <property type="entry name" value="Aminobenzoyl-glu_utiliz_pB"/>
</dbReference>
<dbReference type="InterPro" id="IPR036264">
    <property type="entry name" value="Bact_exopeptidase_dim_dom"/>
</dbReference>